<dbReference type="Pfam" id="PF02463">
    <property type="entry name" value="SMC_N"/>
    <property type="match status" value="1"/>
</dbReference>
<feature type="domain" description="RecF/RecN/SMC N-terminal" evidence="2">
    <location>
        <begin position="3"/>
        <end position="704"/>
    </location>
</feature>
<proteinExistence type="predicted"/>
<accession>A0A1F4Y184</accession>
<name>A0A1F4Y184_9BACT</name>
<dbReference type="EMBL" id="MEWZ01000003">
    <property type="protein sequence ID" value="OGC87634.1"/>
    <property type="molecule type" value="Genomic_DNA"/>
</dbReference>
<evidence type="ECO:0000313" key="4">
    <source>
        <dbReference type="Proteomes" id="UP000178585"/>
    </source>
</evidence>
<dbReference type="AlphaFoldDB" id="A0A1F4Y184"/>
<organism evidence="3 4">
    <name type="scientific">Candidatus Adlerbacteria bacterium RIFCSPLOWO2_01_FULL_54_21b</name>
    <dbReference type="NCBI Taxonomy" id="1797245"/>
    <lineage>
        <taxon>Bacteria</taxon>
        <taxon>Candidatus Adleribacteriota</taxon>
    </lineage>
</organism>
<dbReference type="PANTHER" id="PTHR43977">
    <property type="entry name" value="STRUCTURAL MAINTENANCE OF CHROMOSOMES PROTEIN 3"/>
    <property type="match status" value="1"/>
</dbReference>
<protein>
    <recommendedName>
        <fullName evidence="2">RecF/RecN/SMC N-terminal domain-containing protein</fullName>
    </recommendedName>
</protein>
<keyword evidence="1" id="KW-0175">Coiled coil</keyword>
<dbReference type="STRING" id="1797245.A2949_01505"/>
<dbReference type="InterPro" id="IPR027417">
    <property type="entry name" value="P-loop_NTPase"/>
</dbReference>
<feature type="coiled-coil region" evidence="1">
    <location>
        <begin position="254"/>
        <end position="313"/>
    </location>
</feature>
<comment type="caution">
    <text evidence="3">The sequence shown here is derived from an EMBL/GenBank/DDBJ whole genome shotgun (WGS) entry which is preliminary data.</text>
</comment>
<reference evidence="3 4" key="1">
    <citation type="journal article" date="2016" name="Nat. Commun.">
        <title>Thousands of microbial genomes shed light on interconnected biogeochemical processes in an aquifer system.</title>
        <authorList>
            <person name="Anantharaman K."/>
            <person name="Brown C.T."/>
            <person name="Hug L.A."/>
            <person name="Sharon I."/>
            <person name="Castelle C.J."/>
            <person name="Probst A.J."/>
            <person name="Thomas B.C."/>
            <person name="Singh A."/>
            <person name="Wilkins M.J."/>
            <person name="Karaoz U."/>
            <person name="Brodie E.L."/>
            <person name="Williams K.H."/>
            <person name="Hubbard S.S."/>
            <person name="Banfield J.F."/>
        </authorList>
    </citation>
    <scope>NUCLEOTIDE SEQUENCE [LARGE SCALE GENOMIC DNA]</scope>
</reference>
<evidence type="ECO:0000259" key="2">
    <source>
        <dbReference type="Pfam" id="PF02463"/>
    </source>
</evidence>
<dbReference type="InterPro" id="IPR003395">
    <property type="entry name" value="RecF/RecN/SMC_N"/>
</dbReference>
<dbReference type="SUPFAM" id="SSF52540">
    <property type="entry name" value="P-loop containing nucleoside triphosphate hydrolases"/>
    <property type="match status" value="1"/>
</dbReference>
<dbReference type="Proteomes" id="UP000178585">
    <property type="component" value="Unassembled WGS sequence"/>
</dbReference>
<sequence>MRLKSIELTGFKSFSKKTALEFGSSITAIVGPNGSGKSNIAESFRFVLGEQSIKSMRGKRGEDLIWNGSSSTPRAGRAGVTLVFDNADRALTLDFDEVVVERMVHRGGSNDYVLNGSHVRLRDIAGLLSQANIGASGHHIISQGEADRILSSSARERREMIEDALGLTGYLYKREEAERKLLKTAEHMKEVGALRRELLPHLKFLSVQVKKIEDATKLREEVAQHYTEYLGREDVYVRAARAELSEGESPQNERRLLDKNIERLRAQLARKHDADSDELVALERRGRDISKERERLSRELGAVEGELRAVERLAGQEGTVPLAEARSFGERIVQMAEGAHWADIGALARAFLQKISLHAGGTAQGELAQQRRELGHSLKALEAQEEEVHTKVSALRSAIESEKDAGRDAERELFAAMSRRSELETALAALRARSELLEREEARFKEELREAAVLLGRVPEYRGEMVFDDEPRSGQEDRRRRLERLKIRLEEAGLGNSREVLEEYRETSERDAFLEREIGDMERSTESLRRLIEELTETLQTRFEEGIGHITKEFNDFFVLMFGGGSASLAVVKESRLRRVASSPLLEGEEDEDDEEEDVEVEEGIEITVSIPHKRVKGLHMLSGGERALTSIALIFAMSAVNPPPFLILDETDAALDEANSRRYGDMIENLSRKSQLILITHNRETMSRAGVLYGVTMGADGASKLLSVKFEEALAVAN</sequence>
<feature type="coiled-coil region" evidence="1">
    <location>
        <begin position="420"/>
        <end position="447"/>
    </location>
</feature>
<dbReference type="Gene3D" id="3.40.50.300">
    <property type="entry name" value="P-loop containing nucleotide triphosphate hydrolases"/>
    <property type="match status" value="2"/>
</dbReference>
<evidence type="ECO:0000256" key="1">
    <source>
        <dbReference type="SAM" id="Coils"/>
    </source>
</evidence>
<evidence type="ECO:0000313" key="3">
    <source>
        <dbReference type="EMBL" id="OGC87634.1"/>
    </source>
</evidence>
<gene>
    <name evidence="3" type="ORF">A2949_01505</name>
</gene>